<dbReference type="AlphaFoldDB" id="A0A5J5E974"/>
<evidence type="ECO:0000313" key="3">
    <source>
        <dbReference type="EMBL" id="KAA8825853.1"/>
    </source>
</evidence>
<dbReference type="InterPro" id="IPR038475">
    <property type="entry name" value="RecG_C_sf"/>
</dbReference>
<evidence type="ECO:0000313" key="4">
    <source>
        <dbReference type="Proteomes" id="UP000326251"/>
    </source>
</evidence>
<name>A0A5J5E974_9BIFI</name>
<accession>A0A5J5E974</accession>
<evidence type="ECO:0000259" key="2">
    <source>
        <dbReference type="Pfam" id="PF04326"/>
    </source>
</evidence>
<dbReference type="InterPro" id="IPR038461">
    <property type="entry name" value="Schlafen_AlbA_2_dom_sf"/>
</dbReference>
<feature type="region of interest" description="Disordered" evidence="1">
    <location>
        <begin position="430"/>
        <end position="455"/>
    </location>
</feature>
<feature type="domain" description="Schlafen AlbA-2" evidence="2">
    <location>
        <begin position="22"/>
        <end position="141"/>
    </location>
</feature>
<comment type="caution">
    <text evidence="3">The sequence shown here is derived from an EMBL/GenBank/DDBJ whole genome shotgun (WGS) entry which is preliminary data.</text>
</comment>
<dbReference type="Gene3D" id="3.30.565.60">
    <property type="match status" value="1"/>
</dbReference>
<dbReference type="Pfam" id="PF13749">
    <property type="entry name" value="HATPase_c_4"/>
    <property type="match status" value="1"/>
</dbReference>
<dbReference type="Proteomes" id="UP000326251">
    <property type="component" value="Unassembled WGS sequence"/>
</dbReference>
<evidence type="ECO:0000256" key="1">
    <source>
        <dbReference type="SAM" id="MobiDB-lite"/>
    </source>
</evidence>
<protein>
    <submittedName>
        <fullName evidence="3">AAA family ATPase</fullName>
    </submittedName>
</protein>
<dbReference type="InterPro" id="IPR007421">
    <property type="entry name" value="Schlafen_AlbA_2_dom"/>
</dbReference>
<sequence>MRCDMPAELEQLVRDTVKNRCETQTLEVKAAAEGTPRVYDSLSSFSNQNEGGIILFGIDEQAGFTICGVYNAQDLQKKVYGQCEGMTPHIRPVFATVTVDGKTVVAAYINGRPMSERPVYRTSRGITEGSYTRIGDADVRMTATELYEIESFKEGRRDDISISPSAEPDMLDKTKVAQFIIDAAKERPLLARRSDDEILTLTGVMQHGKPTLAGMLTLGDYPQRIYPNSCITAIAVNGTDIQPDGNGQRFTDNKRYEGTISEMLEGATGFVARNSRTKVVIRNGKRTDIPEYPETAVREILTNALMHRDYGPYSNGTPIRLVLFSDRLECWNPGGVYGGQSINDLGYANMPTRNPTLVSLLEIEKIAENRHSGIPVIREEAADCGVRQPEFIDSKGSFMVRFFNTADPAERTEHATPTEPANHIEHIDNASDESHAQVSTEQAQSNTHERYTDSEQVRQRILRYCATPRSAQDIAGHLGLSMTYVRRAYVLPLVAGGQLALTLPDKPRSKFQRYQSSTAV</sequence>
<gene>
    <name evidence="3" type="ORF">EMO92_03575</name>
</gene>
<dbReference type="PANTHER" id="PTHR30595:SF6">
    <property type="entry name" value="SCHLAFEN ALBA-2 DOMAIN-CONTAINING PROTEIN"/>
    <property type="match status" value="1"/>
</dbReference>
<dbReference type="EMBL" id="RZUG01000004">
    <property type="protein sequence ID" value="KAA8825853.1"/>
    <property type="molecule type" value="Genomic_DNA"/>
</dbReference>
<reference evidence="3 4" key="1">
    <citation type="journal article" date="2019" name="Syst. Appl. Microbiol.">
        <title>Characterization of Bifidobacterium species in feaces of the Egyptian fruit bat: Description of B. vespertilionis sp. nov. and B. rousetti sp. nov.</title>
        <authorList>
            <person name="Modesto M."/>
            <person name="Satti M."/>
            <person name="Watanabe K."/>
            <person name="Puglisi E."/>
            <person name="Morelli L."/>
            <person name="Huang C.-H."/>
            <person name="Liou J.-S."/>
            <person name="Miyashita M."/>
            <person name="Tamura T."/>
            <person name="Saito S."/>
            <person name="Mori K."/>
            <person name="Huang L."/>
            <person name="Sciavilla P."/>
            <person name="Sandri C."/>
            <person name="Spiezio C."/>
            <person name="Vitali F."/>
            <person name="Cavalieri D."/>
            <person name="Perpetuini G."/>
            <person name="Tofalo R."/>
            <person name="Bonetti A."/>
            <person name="Arita M."/>
            <person name="Mattarelli P."/>
        </authorList>
    </citation>
    <scope>NUCLEOTIDE SEQUENCE [LARGE SCALE GENOMIC DNA]</scope>
    <source>
        <strain evidence="3 4">RST19</strain>
    </source>
</reference>
<dbReference type="Gene3D" id="3.30.950.30">
    <property type="entry name" value="Schlafen, AAA domain"/>
    <property type="match status" value="1"/>
</dbReference>
<dbReference type="Pfam" id="PF04326">
    <property type="entry name" value="SLFN_AlbA_2"/>
    <property type="match status" value="1"/>
</dbReference>
<organism evidence="3 4">
    <name type="scientific">Bifidobacterium reuteri</name>
    <dbReference type="NCBI Taxonomy" id="983706"/>
    <lineage>
        <taxon>Bacteria</taxon>
        <taxon>Bacillati</taxon>
        <taxon>Actinomycetota</taxon>
        <taxon>Actinomycetes</taxon>
        <taxon>Bifidobacteriales</taxon>
        <taxon>Bifidobacteriaceae</taxon>
        <taxon>Bifidobacterium</taxon>
    </lineage>
</organism>
<dbReference type="PANTHER" id="PTHR30595">
    <property type="entry name" value="GLPR-RELATED TRANSCRIPTIONAL REPRESSOR"/>
    <property type="match status" value="1"/>
</dbReference>
<feature type="compositionally biased region" description="Polar residues" evidence="1">
    <location>
        <begin position="436"/>
        <end position="446"/>
    </location>
</feature>
<proteinExistence type="predicted"/>